<dbReference type="EMBL" id="LR215729">
    <property type="protein sequence ID" value="VEV96692.1"/>
    <property type="molecule type" value="Genomic_DNA"/>
</dbReference>
<reference evidence="1" key="1">
    <citation type="submission" date="2019-02" db="EMBL/GenBank/DDBJ databases">
        <authorList>
            <consortium name="Genoscope - CEA"/>
            <person name="William W."/>
        </authorList>
    </citation>
    <scope>NUCLEOTIDE SEQUENCE [LARGE SCALE GENOMIC DNA]</scope>
    <source>
        <strain evidence="1">YSy11</strain>
    </source>
</reference>
<evidence type="ECO:0000313" key="1">
    <source>
        <dbReference type="EMBL" id="VEV96692.1"/>
    </source>
</evidence>
<accession>A0A653E4J3</accession>
<name>A0A653E4J3_9PSED</name>
<gene>
    <name evidence="1" type="ORF">PMYSY11_1645</name>
</gene>
<proteinExistence type="predicted"/>
<organism evidence="1">
    <name type="scientific">Pseudomonas marincola</name>
    <dbReference type="NCBI Taxonomy" id="437900"/>
    <lineage>
        <taxon>Bacteria</taxon>
        <taxon>Pseudomonadati</taxon>
        <taxon>Pseudomonadota</taxon>
        <taxon>Gammaproteobacteria</taxon>
        <taxon>Pseudomonadales</taxon>
        <taxon>Pseudomonadaceae</taxon>
        <taxon>Pseudomonas</taxon>
    </lineage>
</organism>
<sequence>MAAFRLALLLRRMFNRYDGLPCGLTILRQPVPVDGDGIIIWPA</sequence>
<protein>
    <submittedName>
        <fullName evidence="1">Uncharacterized protein</fullName>
    </submittedName>
</protein>
<dbReference type="AlphaFoldDB" id="A0A653E4J3"/>